<sequence>MRLILREKIGRWLLKSSNSAPFLIGNNQNGVPQYNSWDAGKAIREGYKASTWVYACIRKLSDQIASVPLVVWKKSGKSEWIRAPEHPLEQLLQRPNPRMTGIQMNKAMTTYLHLAGNHYWYIIEVGGVPRELWPLRPDRVRPIPSKTEFIGGYQYNLDGVSQYFDVNEISHFRFLDPYNDFLGMSSLQAVARIVDSDSEAVNWNRSSMENRAVPPGALVADGNLTEDQFTRLKGEVEQKISGVKNARKPLLLEAGLKWQSLAISPTDMDFIEGRRLNREEICAAFGVPPVLVGIQDASTYNNYETAKRALWEDTIIPYLEDIVAQVNQDLTPRFGDNLWVEPDLTEVPALQEKFDDKVTSAQKLWAMGVPFEKLNERLELGMDDIPDSDLQWVPSGVVPVHETDGKEPSKPELDEESSKEARFSKGLNLETEEQRTIYWKATDQHRERYVGPVTNRIRNQFRSEEKKAIKSLKRSNGDVDDVTSVIRGQKNEWEKLLTSTYIAVMKDFGTSTWEELKSSFVSFETKEETFDVWSTEIKKWISLVVGEKITQIIQTTLDLVRKVLLEGVMEGEGIPQLAKRLQKVYDGFSSQRAVTIARTEVISASNAASRFAAKQSELELVKEWISTRDSRTRPSHQYLDRERRELDEVYSNGLMFPGDPTGKATETIKCRCTEGYILKE</sequence>
<feature type="region of interest" description="Disordered" evidence="1">
    <location>
        <begin position="400"/>
        <end position="425"/>
    </location>
</feature>
<protein>
    <submittedName>
        <fullName evidence="3">HK97 family phage portal protein</fullName>
    </submittedName>
</protein>
<dbReference type="EMBL" id="JAUSUV010000008">
    <property type="protein sequence ID" value="MDQ0417913.1"/>
    <property type="molecule type" value="Genomic_DNA"/>
</dbReference>
<proteinExistence type="predicted"/>
<reference evidence="3 4" key="1">
    <citation type="submission" date="2023-07" db="EMBL/GenBank/DDBJ databases">
        <title>Genomic Encyclopedia of Type Strains, Phase IV (KMG-IV): sequencing the most valuable type-strain genomes for metagenomic binning, comparative biology and taxonomic classification.</title>
        <authorList>
            <person name="Goeker M."/>
        </authorList>
    </citation>
    <scope>NUCLEOTIDE SEQUENCE [LARGE SCALE GENOMIC DNA]</scope>
    <source>
        <strain evidence="3 4">DSM 46876</strain>
    </source>
</reference>
<dbReference type="InterPro" id="IPR006944">
    <property type="entry name" value="Phage/GTA_portal"/>
</dbReference>
<accession>A0AAJ1WTD1</accession>
<evidence type="ECO:0000256" key="1">
    <source>
        <dbReference type="SAM" id="MobiDB-lite"/>
    </source>
</evidence>
<dbReference type="InterPro" id="IPR006528">
    <property type="entry name" value="Phage_head_morphogenesis_dom"/>
</dbReference>
<evidence type="ECO:0000313" key="3">
    <source>
        <dbReference type="EMBL" id="MDQ0417913.1"/>
    </source>
</evidence>
<comment type="caution">
    <text evidence="3">The sequence shown here is derived from an EMBL/GenBank/DDBJ whole genome shotgun (WGS) entry which is preliminary data.</text>
</comment>
<dbReference type="Pfam" id="PF04233">
    <property type="entry name" value="Phage_Mu_F"/>
    <property type="match status" value="1"/>
</dbReference>
<keyword evidence="4" id="KW-1185">Reference proteome</keyword>
<feature type="compositionally biased region" description="Basic and acidic residues" evidence="1">
    <location>
        <begin position="401"/>
        <end position="423"/>
    </location>
</feature>
<dbReference type="Proteomes" id="UP001238450">
    <property type="component" value="Unassembled WGS sequence"/>
</dbReference>
<dbReference type="InterPro" id="IPR006427">
    <property type="entry name" value="Portal_HK97"/>
</dbReference>
<dbReference type="AlphaFoldDB" id="A0AAJ1WTD1"/>
<dbReference type="Pfam" id="PF04860">
    <property type="entry name" value="Phage_portal"/>
    <property type="match status" value="1"/>
</dbReference>
<organism evidence="3 4">
    <name type="scientific">Croceifilum oryzae</name>
    <dbReference type="NCBI Taxonomy" id="1553429"/>
    <lineage>
        <taxon>Bacteria</taxon>
        <taxon>Bacillati</taxon>
        <taxon>Bacillota</taxon>
        <taxon>Bacilli</taxon>
        <taxon>Bacillales</taxon>
        <taxon>Thermoactinomycetaceae</taxon>
        <taxon>Croceifilum</taxon>
    </lineage>
</organism>
<feature type="domain" description="Phage head morphogenesis" evidence="2">
    <location>
        <begin position="560"/>
        <end position="673"/>
    </location>
</feature>
<name>A0AAJ1WTD1_9BACL</name>
<dbReference type="RefSeq" id="WP_307253231.1">
    <property type="nucleotide sequence ID" value="NZ_JAUSUV010000008.1"/>
</dbReference>
<evidence type="ECO:0000259" key="2">
    <source>
        <dbReference type="Pfam" id="PF04233"/>
    </source>
</evidence>
<gene>
    <name evidence="3" type="ORF">J2Z48_002097</name>
</gene>
<dbReference type="NCBIfam" id="TIGR01537">
    <property type="entry name" value="portal_HK97"/>
    <property type="match status" value="1"/>
</dbReference>
<evidence type="ECO:0000313" key="4">
    <source>
        <dbReference type="Proteomes" id="UP001238450"/>
    </source>
</evidence>